<comment type="caution">
    <text evidence="1">The sequence shown here is derived from an EMBL/GenBank/DDBJ whole genome shotgun (WGS) entry which is preliminary data.</text>
</comment>
<reference evidence="2" key="1">
    <citation type="submission" date="2014-09" db="EMBL/GenBank/DDBJ databases">
        <title>Vibrio variabilis JCM 19239. (C206) whole genome shotgun sequence.</title>
        <authorList>
            <person name="Sawabe T."/>
            <person name="Meirelles P."/>
            <person name="Nakanishi M."/>
            <person name="Sayaka M."/>
            <person name="Hattori M."/>
            <person name="Ohkuma M."/>
        </authorList>
    </citation>
    <scope>NUCLEOTIDE SEQUENCE [LARGE SCALE GENOMIC DNA]</scope>
    <source>
        <strain evidence="2">JCM 19239</strain>
    </source>
</reference>
<keyword evidence="2" id="KW-1185">Reference proteome</keyword>
<evidence type="ECO:0000313" key="1">
    <source>
        <dbReference type="EMBL" id="GAL31033.1"/>
    </source>
</evidence>
<evidence type="ECO:0000313" key="2">
    <source>
        <dbReference type="Proteomes" id="UP000029223"/>
    </source>
</evidence>
<dbReference type="EMBL" id="BBMS01000126">
    <property type="protein sequence ID" value="GAL31033.1"/>
    <property type="molecule type" value="Genomic_DNA"/>
</dbReference>
<organism evidence="1 2">
    <name type="scientific">Vibrio variabilis</name>
    <dbReference type="NCBI Taxonomy" id="990271"/>
    <lineage>
        <taxon>Bacteria</taxon>
        <taxon>Pseudomonadati</taxon>
        <taxon>Pseudomonadota</taxon>
        <taxon>Gammaproteobacteria</taxon>
        <taxon>Vibrionales</taxon>
        <taxon>Vibrionaceae</taxon>
        <taxon>Vibrio</taxon>
    </lineage>
</organism>
<dbReference type="Proteomes" id="UP000029223">
    <property type="component" value="Unassembled WGS sequence"/>
</dbReference>
<sequence>MSWLPTLDQVKLDTLSTTLADFVPLMEAQLASKDISGASLSVLSLARFYTVNRQTP</sequence>
<reference evidence="2" key="2">
    <citation type="submission" date="2014-09" db="EMBL/GenBank/DDBJ databases">
        <authorList>
            <consortium name="NBRP consortium"/>
            <person name="Sawabe T."/>
            <person name="Meirelles P."/>
            <person name="Nakanishi M."/>
            <person name="Sayaka M."/>
            <person name="Hattori M."/>
            <person name="Ohkuma M."/>
        </authorList>
    </citation>
    <scope>NUCLEOTIDE SEQUENCE [LARGE SCALE GENOMIC DNA]</scope>
    <source>
        <strain evidence="2">JCM 19239</strain>
    </source>
</reference>
<accession>A0ABQ0JQJ1</accession>
<protein>
    <submittedName>
        <fullName evidence="1">Uncharacterized protein</fullName>
    </submittedName>
</protein>
<proteinExistence type="predicted"/>
<gene>
    <name evidence="1" type="ORF">JCM19239_1616</name>
</gene>
<name>A0ABQ0JQJ1_9VIBR</name>